<dbReference type="EMBL" id="MU275932">
    <property type="protein sequence ID" value="KAI0046184.1"/>
    <property type="molecule type" value="Genomic_DNA"/>
</dbReference>
<gene>
    <name evidence="1" type="ORF">FA95DRAFT_1560367</name>
</gene>
<dbReference type="Proteomes" id="UP000814033">
    <property type="component" value="Unassembled WGS sequence"/>
</dbReference>
<accession>A0ACB8RQA1</accession>
<reference evidence="1" key="1">
    <citation type="submission" date="2021-02" db="EMBL/GenBank/DDBJ databases">
        <authorList>
            <consortium name="DOE Joint Genome Institute"/>
            <person name="Ahrendt S."/>
            <person name="Looney B.P."/>
            <person name="Miyauchi S."/>
            <person name="Morin E."/>
            <person name="Drula E."/>
            <person name="Courty P.E."/>
            <person name="Chicoki N."/>
            <person name="Fauchery L."/>
            <person name="Kohler A."/>
            <person name="Kuo A."/>
            <person name="Labutti K."/>
            <person name="Pangilinan J."/>
            <person name="Lipzen A."/>
            <person name="Riley R."/>
            <person name="Andreopoulos W."/>
            <person name="He G."/>
            <person name="Johnson J."/>
            <person name="Barry K.W."/>
            <person name="Grigoriev I.V."/>
            <person name="Nagy L."/>
            <person name="Hibbett D."/>
            <person name="Henrissat B."/>
            <person name="Matheny P.B."/>
            <person name="Labbe J."/>
            <person name="Martin F."/>
        </authorList>
    </citation>
    <scope>NUCLEOTIDE SEQUENCE</scope>
    <source>
        <strain evidence="1">FP105234-sp</strain>
    </source>
</reference>
<evidence type="ECO:0000313" key="1">
    <source>
        <dbReference type="EMBL" id="KAI0046184.1"/>
    </source>
</evidence>
<protein>
    <submittedName>
        <fullName evidence="1">Uncharacterized protein</fullName>
    </submittedName>
</protein>
<organism evidence="1 2">
    <name type="scientific">Auriscalpium vulgare</name>
    <dbReference type="NCBI Taxonomy" id="40419"/>
    <lineage>
        <taxon>Eukaryota</taxon>
        <taxon>Fungi</taxon>
        <taxon>Dikarya</taxon>
        <taxon>Basidiomycota</taxon>
        <taxon>Agaricomycotina</taxon>
        <taxon>Agaricomycetes</taxon>
        <taxon>Russulales</taxon>
        <taxon>Auriscalpiaceae</taxon>
        <taxon>Auriscalpium</taxon>
    </lineage>
</organism>
<sequence>MHAESHNAEQINFILPIARISPDTLIIIFRVLAADMKHDADRWSEEDRLYDLDWITVTHVCRYWRRVAIQDARLWADNFIVPFLFGERWIPTFLSRARQVPLTIYQLNAGRYDYDDLNPFDLEFILANLERIRGLRLYLDDDDLHALCTPAPLLEYFETAARRPFDVIYDPEGDTVLPVIPHGLFGGAAGAPALRHVRTYGDHVSTMPWTSPLLAGLVSLEISRPAEMDLISALDRMHSLERLVLHLLPAIDDQWVKVPTPRRAVALKSLRNLDLTTDAATATLLFARITLPADSTATVRCSLHSQDVVDLVRETTAFLAAATTCIFHSAAASRVHLQLPDVIRTFDRTVLVTAWRSRAAYTDTLALNVILNPYFGFWPGDDMSYMAPTVLKALVSEHLEELELCSDIPGDAWVDTLGRAQRLRRLRVERAAACTLFTALSGDLLPALSVLSIAGVDLRPGSADVAIAEGLVRYLEARAGAGVDGPEEMDVVACEVEDEFARRVREAVPGLVVRWRREDGEGAEV</sequence>
<keyword evidence="2" id="KW-1185">Reference proteome</keyword>
<evidence type="ECO:0000313" key="2">
    <source>
        <dbReference type="Proteomes" id="UP000814033"/>
    </source>
</evidence>
<proteinExistence type="predicted"/>
<comment type="caution">
    <text evidence="1">The sequence shown here is derived from an EMBL/GenBank/DDBJ whole genome shotgun (WGS) entry which is preliminary data.</text>
</comment>
<name>A0ACB8RQA1_9AGAM</name>
<reference evidence="1" key="2">
    <citation type="journal article" date="2022" name="New Phytol.">
        <title>Evolutionary transition to the ectomycorrhizal habit in the genomes of a hyperdiverse lineage of mushroom-forming fungi.</title>
        <authorList>
            <person name="Looney B."/>
            <person name="Miyauchi S."/>
            <person name="Morin E."/>
            <person name="Drula E."/>
            <person name="Courty P.E."/>
            <person name="Kohler A."/>
            <person name="Kuo A."/>
            <person name="LaButti K."/>
            <person name="Pangilinan J."/>
            <person name="Lipzen A."/>
            <person name="Riley R."/>
            <person name="Andreopoulos W."/>
            <person name="He G."/>
            <person name="Johnson J."/>
            <person name="Nolan M."/>
            <person name="Tritt A."/>
            <person name="Barry K.W."/>
            <person name="Grigoriev I.V."/>
            <person name="Nagy L.G."/>
            <person name="Hibbett D."/>
            <person name="Henrissat B."/>
            <person name="Matheny P.B."/>
            <person name="Labbe J."/>
            <person name="Martin F.M."/>
        </authorList>
    </citation>
    <scope>NUCLEOTIDE SEQUENCE</scope>
    <source>
        <strain evidence="1">FP105234-sp</strain>
    </source>
</reference>